<feature type="compositionally biased region" description="Gly residues" evidence="1">
    <location>
        <begin position="529"/>
        <end position="560"/>
    </location>
</feature>
<evidence type="ECO:0000313" key="2">
    <source>
        <dbReference type="EMBL" id="EEH41273.1"/>
    </source>
</evidence>
<dbReference type="OMA" id="RPREYHS"/>
<evidence type="ECO:0000256" key="1">
    <source>
        <dbReference type="SAM" id="MobiDB-lite"/>
    </source>
</evidence>
<feature type="region of interest" description="Disordered" evidence="1">
    <location>
        <begin position="429"/>
        <end position="573"/>
    </location>
</feature>
<protein>
    <submittedName>
        <fullName evidence="2">Uncharacterized protein</fullName>
    </submittedName>
</protein>
<dbReference type="AlphaFoldDB" id="C1GXI5"/>
<feature type="region of interest" description="Disordered" evidence="1">
    <location>
        <begin position="1"/>
        <end position="129"/>
    </location>
</feature>
<dbReference type="GeneID" id="9098355"/>
<feature type="compositionally biased region" description="Basic and acidic residues" evidence="1">
    <location>
        <begin position="295"/>
        <end position="310"/>
    </location>
</feature>
<dbReference type="RefSeq" id="XP_002795014.1">
    <property type="nucleotide sequence ID" value="XM_002794968.1"/>
</dbReference>
<dbReference type="OrthoDB" id="4463286at2759"/>
<feature type="compositionally biased region" description="Polar residues" evidence="1">
    <location>
        <begin position="341"/>
        <end position="350"/>
    </location>
</feature>
<proteinExistence type="predicted"/>
<keyword evidence="3" id="KW-1185">Reference proteome</keyword>
<dbReference type="eggNOG" id="ENOG502RZBG">
    <property type="taxonomic scope" value="Eukaryota"/>
</dbReference>
<feature type="region of interest" description="Disordered" evidence="1">
    <location>
        <begin position="174"/>
        <end position="212"/>
    </location>
</feature>
<dbReference type="KEGG" id="pbl:PAAG_03559"/>
<name>C1GXI5_PARBA</name>
<accession>C1GXI5</accession>
<dbReference type="VEuPathDB" id="FungiDB:PAAG_03559"/>
<feature type="compositionally biased region" description="Basic and acidic residues" evidence="1">
    <location>
        <begin position="563"/>
        <end position="573"/>
    </location>
</feature>
<feature type="compositionally biased region" description="Basic and acidic residues" evidence="1">
    <location>
        <begin position="396"/>
        <end position="407"/>
    </location>
</feature>
<feature type="region of interest" description="Disordered" evidence="1">
    <location>
        <begin position="251"/>
        <end position="407"/>
    </location>
</feature>
<dbReference type="Proteomes" id="UP000002059">
    <property type="component" value="Partially assembled WGS sequence"/>
</dbReference>
<feature type="compositionally biased region" description="Low complexity" evidence="1">
    <location>
        <begin position="313"/>
        <end position="340"/>
    </location>
</feature>
<sequence length="591" mass="63082">MSTAVAPPTAAPLRPIVDRERANDSSTNSYPVLAPMSSSTSTPSQSTNTTSAVSSADRGTGKTTSPVGKRSPNTSRSGGAVSKISVKKEPPTSPSLHSSSRHRPRKLDLSASTLSSHSSTSRGPLTSREGGLAAMHDVGLACLSPGFQTQDPAIREQLQRSISVRDQQRSIIESRLQKTAKGDGPDGVKPSESNLFGSLKTSSTNKKRPPPGLSIVPPSASQFANERVIQSAPLNQTFTGRHQPHHITHHLISHPSDHMNSPSSTHIHHAPANQTNNRLPPIADVFGSDALVPRTQDRDHRDWDRDDRNIPRNNHSSSNHNTNNTNTNTNNNNNNNNNNNFYQSATTAPRTSLANPTNTNNSNNNNIPLPSPSLPINQSQNQNTSSTSSTYSSIQRPREYRSAEEAVHELAGGREDLLPRIIHYNGNSNLANANNNNTNSAQGPQHHHSPGANGNHQSQQQQSSLYPHHAHSAATPIAGSGIHMPQSSRRRSRNEYERDNGSPPLGAGPDMRFRHAPLPPVAASTASAGGSGSATGNAAGGSPPGGYVAGGMGYGGGYGPFGTRRDSPDTQRRKKDEFLGLCARAWDLFHS</sequence>
<feature type="compositionally biased region" description="Low complexity" evidence="1">
    <location>
        <begin position="351"/>
        <end position="393"/>
    </location>
</feature>
<evidence type="ECO:0000313" key="3">
    <source>
        <dbReference type="Proteomes" id="UP000002059"/>
    </source>
</evidence>
<feature type="compositionally biased region" description="Low complexity" evidence="1">
    <location>
        <begin position="429"/>
        <end position="441"/>
    </location>
</feature>
<reference evidence="2 3" key="1">
    <citation type="journal article" date="2011" name="PLoS Genet.">
        <title>Comparative genomic analysis of human fungal pathogens causing paracoccidioidomycosis.</title>
        <authorList>
            <person name="Desjardins C.A."/>
            <person name="Champion M.D."/>
            <person name="Holder J.W."/>
            <person name="Muszewska A."/>
            <person name="Goldberg J."/>
            <person name="Bailao A.M."/>
            <person name="Brigido M.M."/>
            <person name="Ferreira M.E."/>
            <person name="Garcia A.M."/>
            <person name="Grynberg M."/>
            <person name="Gujja S."/>
            <person name="Heiman D.I."/>
            <person name="Henn M.R."/>
            <person name="Kodira C.D."/>
            <person name="Leon-Narvaez H."/>
            <person name="Longo L.V."/>
            <person name="Ma L.J."/>
            <person name="Malavazi I."/>
            <person name="Matsuo A.L."/>
            <person name="Morais F.V."/>
            <person name="Pereira M."/>
            <person name="Rodriguez-Brito S."/>
            <person name="Sakthikumar S."/>
            <person name="Salem-Izacc S.M."/>
            <person name="Sykes S.M."/>
            <person name="Teixeira M.M."/>
            <person name="Vallejo M.C."/>
            <person name="Walter M.E."/>
            <person name="Yandava C."/>
            <person name="Young S."/>
            <person name="Zeng Q."/>
            <person name="Zucker J."/>
            <person name="Felipe M.S."/>
            <person name="Goldman G.H."/>
            <person name="Haas B.J."/>
            <person name="McEwen J.G."/>
            <person name="Nino-Vega G."/>
            <person name="Puccia R."/>
            <person name="San-Blas G."/>
            <person name="Soares C.M."/>
            <person name="Birren B.W."/>
            <person name="Cuomo C.A."/>
        </authorList>
    </citation>
    <scope>NUCLEOTIDE SEQUENCE [LARGE SCALE GENOMIC DNA]</scope>
    <source>
        <strain evidence="3">ATCC MYA-826 / Pb01</strain>
    </source>
</reference>
<feature type="compositionally biased region" description="Low complexity" evidence="1">
    <location>
        <begin position="109"/>
        <end position="127"/>
    </location>
</feature>
<gene>
    <name evidence="2" type="ORF">PAAG_03559</name>
</gene>
<organism evidence="2 3">
    <name type="scientific">Paracoccidioides lutzii (strain ATCC MYA-826 / Pb01)</name>
    <name type="common">Paracoccidioides brasiliensis</name>
    <dbReference type="NCBI Taxonomy" id="502779"/>
    <lineage>
        <taxon>Eukaryota</taxon>
        <taxon>Fungi</taxon>
        <taxon>Dikarya</taxon>
        <taxon>Ascomycota</taxon>
        <taxon>Pezizomycotina</taxon>
        <taxon>Eurotiomycetes</taxon>
        <taxon>Eurotiomycetidae</taxon>
        <taxon>Onygenales</taxon>
        <taxon>Ajellomycetaceae</taxon>
        <taxon>Paracoccidioides</taxon>
    </lineage>
</organism>
<dbReference type="HOGENOM" id="CLU_032395_0_0_1"/>
<feature type="compositionally biased region" description="Low complexity" evidence="1">
    <location>
        <begin position="37"/>
        <end position="51"/>
    </location>
</feature>
<feature type="compositionally biased region" description="Polar residues" evidence="1">
    <location>
        <begin position="191"/>
        <end position="204"/>
    </location>
</feature>
<feature type="compositionally biased region" description="Polar residues" evidence="1">
    <location>
        <begin position="61"/>
        <end position="77"/>
    </location>
</feature>
<dbReference type="EMBL" id="KN293998">
    <property type="protein sequence ID" value="EEH41273.1"/>
    <property type="molecule type" value="Genomic_DNA"/>
</dbReference>